<evidence type="ECO:0000313" key="1">
    <source>
        <dbReference type="EMBL" id="GAA3600692.1"/>
    </source>
</evidence>
<proteinExistence type="predicted"/>
<sequence length="262" mass="29218">MTDPQLVGYRREIASVMTNPLRIIGVTCVICTREVDAGHQLCVKCRGHRSRFELSGNPGSPSYLTSDLVVPLTYAVQGYQAYTDMYKYKDPVSFEAAQRRLALLAAVFVGAHHSCIDRFTGHPVTCLAVVPSLNGRVGQHPMEKFAELFPLNWHRIQLSPAHDLPSDSNQRREPNPAFYQCNYDLTGHHVVLIDDTWVTGGHTQGAAVRLRNAGAARVTILVFARFLMTNYPPTLEFIRKYDIPHPPYEITICPVTGGVCPQ</sequence>
<accession>A0ABP6ZD42</accession>
<name>A0ABP6ZD42_9ACTN</name>
<dbReference type="Proteomes" id="UP001501222">
    <property type="component" value="Unassembled WGS sequence"/>
</dbReference>
<reference evidence="2" key="1">
    <citation type="journal article" date="2019" name="Int. J. Syst. Evol. Microbiol.">
        <title>The Global Catalogue of Microorganisms (GCM) 10K type strain sequencing project: providing services to taxonomists for standard genome sequencing and annotation.</title>
        <authorList>
            <consortium name="The Broad Institute Genomics Platform"/>
            <consortium name="The Broad Institute Genome Sequencing Center for Infectious Disease"/>
            <person name="Wu L."/>
            <person name="Ma J."/>
        </authorList>
    </citation>
    <scope>NUCLEOTIDE SEQUENCE [LARGE SCALE GENOMIC DNA]</scope>
    <source>
        <strain evidence="2">JCM 16928</strain>
    </source>
</reference>
<dbReference type="EMBL" id="BAABAA010000030">
    <property type="protein sequence ID" value="GAA3600692.1"/>
    <property type="molecule type" value="Genomic_DNA"/>
</dbReference>
<organism evidence="1 2">
    <name type="scientific">Kribbella ginsengisoli</name>
    <dbReference type="NCBI Taxonomy" id="363865"/>
    <lineage>
        <taxon>Bacteria</taxon>
        <taxon>Bacillati</taxon>
        <taxon>Actinomycetota</taxon>
        <taxon>Actinomycetes</taxon>
        <taxon>Propionibacteriales</taxon>
        <taxon>Kribbellaceae</taxon>
        <taxon>Kribbella</taxon>
    </lineage>
</organism>
<dbReference type="InterPro" id="IPR029057">
    <property type="entry name" value="PRTase-like"/>
</dbReference>
<dbReference type="InterPro" id="IPR000836">
    <property type="entry name" value="PRTase_dom"/>
</dbReference>
<evidence type="ECO:0008006" key="3">
    <source>
        <dbReference type="Google" id="ProtNLM"/>
    </source>
</evidence>
<dbReference type="SUPFAM" id="SSF53271">
    <property type="entry name" value="PRTase-like"/>
    <property type="match status" value="1"/>
</dbReference>
<dbReference type="CDD" id="cd06223">
    <property type="entry name" value="PRTases_typeI"/>
    <property type="match status" value="1"/>
</dbReference>
<protein>
    <recommendedName>
        <fullName evidence="3">Amidophosphoribosyltransferase</fullName>
    </recommendedName>
</protein>
<gene>
    <name evidence="1" type="ORF">GCM10022235_85820</name>
</gene>
<keyword evidence="2" id="KW-1185">Reference proteome</keyword>
<dbReference type="Gene3D" id="3.40.50.2020">
    <property type="match status" value="1"/>
</dbReference>
<evidence type="ECO:0000313" key="2">
    <source>
        <dbReference type="Proteomes" id="UP001501222"/>
    </source>
</evidence>
<comment type="caution">
    <text evidence="1">The sequence shown here is derived from an EMBL/GenBank/DDBJ whole genome shotgun (WGS) entry which is preliminary data.</text>
</comment>